<dbReference type="AlphaFoldDB" id="A0AAN8I156"/>
<evidence type="ECO:0000313" key="1">
    <source>
        <dbReference type="EMBL" id="KAK5948107.1"/>
    </source>
</evidence>
<organism evidence="1 2">
    <name type="scientific">Knufia fluminis</name>
    <dbReference type="NCBI Taxonomy" id="191047"/>
    <lineage>
        <taxon>Eukaryota</taxon>
        <taxon>Fungi</taxon>
        <taxon>Dikarya</taxon>
        <taxon>Ascomycota</taxon>
        <taxon>Pezizomycotina</taxon>
        <taxon>Eurotiomycetes</taxon>
        <taxon>Chaetothyriomycetidae</taxon>
        <taxon>Chaetothyriales</taxon>
        <taxon>Trichomeriaceae</taxon>
        <taxon>Knufia</taxon>
    </lineage>
</organism>
<sequence length="110" mass="12825">MATINDLPQELLQKILIEHIKTGTQISDDFRGMRECYAAMRVSKTWCNTMLDIMGTKNGEYRWRELLWGICLRLVTFVRHVRMEKRVGQWEGEVLPEGSANVDARGLREL</sequence>
<gene>
    <name evidence="1" type="ORF">OHC33_010855</name>
</gene>
<name>A0AAN8I156_9EURO</name>
<evidence type="ECO:0000313" key="2">
    <source>
        <dbReference type="Proteomes" id="UP001316803"/>
    </source>
</evidence>
<keyword evidence="2" id="KW-1185">Reference proteome</keyword>
<dbReference type="EMBL" id="JAKLMC020000053">
    <property type="protein sequence ID" value="KAK5948107.1"/>
    <property type="molecule type" value="Genomic_DNA"/>
</dbReference>
<protein>
    <submittedName>
        <fullName evidence="1">Uncharacterized protein</fullName>
    </submittedName>
</protein>
<comment type="caution">
    <text evidence="1">The sequence shown here is derived from an EMBL/GenBank/DDBJ whole genome shotgun (WGS) entry which is preliminary data.</text>
</comment>
<proteinExistence type="predicted"/>
<accession>A0AAN8I156</accession>
<dbReference type="Proteomes" id="UP001316803">
    <property type="component" value="Unassembled WGS sequence"/>
</dbReference>
<reference evidence="1 2" key="1">
    <citation type="submission" date="2022-12" db="EMBL/GenBank/DDBJ databases">
        <title>Genomic features and morphological characterization of a novel Knufia sp. strain isolated from spacecraft assembly facility.</title>
        <authorList>
            <person name="Teixeira M."/>
            <person name="Chander A.M."/>
            <person name="Stajich J.E."/>
            <person name="Venkateswaran K."/>
        </authorList>
    </citation>
    <scope>NUCLEOTIDE SEQUENCE [LARGE SCALE GENOMIC DNA]</scope>
    <source>
        <strain evidence="1 2">FJI-L2-BK-P2</strain>
    </source>
</reference>